<protein>
    <submittedName>
        <fullName evidence="2">Uncharacterized protein</fullName>
    </submittedName>
</protein>
<organism evidence="2">
    <name type="scientific">Eucalyptus grandis</name>
    <name type="common">Flooded gum</name>
    <dbReference type="NCBI Taxonomy" id="71139"/>
    <lineage>
        <taxon>Eukaryota</taxon>
        <taxon>Viridiplantae</taxon>
        <taxon>Streptophyta</taxon>
        <taxon>Embryophyta</taxon>
        <taxon>Tracheophyta</taxon>
        <taxon>Spermatophyta</taxon>
        <taxon>Magnoliopsida</taxon>
        <taxon>eudicotyledons</taxon>
        <taxon>Gunneridae</taxon>
        <taxon>Pentapetalae</taxon>
        <taxon>rosids</taxon>
        <taxon>malvids</taxon>
        <taxon>Myrtales</taxon>
        <taxon>Myrtaceae</taxon>
        <taxon>Myrtoideae</taxon>
        <taxon>Eucalypteae</taxon>
        <taxon>Eucalyptus</taxon>
    </lineage>
</organism>
<proteinExistence type="predicted"/>
<feature type="compositionally biased region" description="Basic residues" evidence="1">
    <location>
        <begin position="1"/>
        <end position="10"/>
    </location>
</feature>
<name>A0A059C4E5_EUCGR</name>
<feature type="region of interest" description="Disordered" evidence="1">
    <location>
        <begin position="67"/>
        <end position="106"/>
    </location>
</feature>
<sequence length="106" mass="11717">MREERKRKRSISTNIAPFFDRPSGNTEEDRKGANSRSWARVYYERGGTAKEMKDGLTHFRIDEKREAEGACVTSSSSSPAEATRWSEAAELDGASAATRPDGAEMG</sequence>
<evidence type="ECO:0000313" key="2">
    <source>
        <dbReference type="EMBL" id="KCW73046.1"/>
    </source>
</evidence>
<dbReference type="EMBL" id="KK198757">
    <property type="protein sequence ID" value="KCW73046.1"/>
    <property type="molecule type" value="Genomic_DNA"/>
</dbReference>
<dbReference type="AlphaFoldDB" id="A0A059C4E5"/>
<dbReference type="Gramene" id="KCW73046">
    <property type="protein sequence ID" value="KCW73046"/>
    <property type="gene ID" value="EUGRSUZ_E01493"/>
</dbReference>
<evidence type="ECO:0000256" key="1">
    <source>
        <dbReference type="SAM" id="MobiDB-lite"/>
    </source>
</evidence>
<dbReference type="InParanoid" id="A0A059C4E5"/>
<reference evidence="2" key="1">
    <citation type="submission" date="2013-07" db="EMBL/GenBank/DDBJ databases">
        <title>The genome of Eucalyptus grandis.</title>
        <authorList>
            <person name="Schmutz J."/>
            <person name="Hayes R."/>
            <person name="Myburg A."/>
            <person name="Tuskan G."/>
            <person name="Grattapaglia D."/>
            <person name="Rokhsar D.S."/>
        </authorList>
    </citation>
    <scope>NUCLEOTIDE SEQUENCE</scope>
    <source>
        <tissue evidence="2">Leaf extractions</tissue>
    </source>
</reference>
<feature type="region of interest" description="Disordered" evidence="1">
    <location>
        <begin position="1"/>
        <end position="36"/>
    </location>
</feature>
<accession>A0A059C4E5</accession>
<gene>
    <name evidence="2" type="ORF">EUGRSUZ_E01493</name>
</gene>